<keyword evidence="2" id="KW-0106">Calcium</keyword>
<dbReference type="PANTHER" id="PTHR23050">
    <property type="entry name" value="CALCIUM BINDING PROTEIN"/>
    <property type="match status" value="1"/>
</dbReference>
<dbReference type="Gene3D" id="1.10.238.10">
    <property type="entry name" value="EF-hand"/>
    <property type="match status" value="2"/>
</dbReference>
<dbReference type="GO" id="GO:0005509">
    <property type="term" value="F:calcium ion binding"/>
    <property type="evidence" value="ECO:0007669"/>
    <property type="project" value="InterPro"/>
</dbReference>
<dbReference type="InterPro" id="IPR011992">
    <property type="entry name" value="EF-hand-dom_pair"/>
</dbReference>
<accession>A0A0M0JL52</accession>
<dbReference type="PROSITE" id="PS00018">
    <property type="entry name" value="EF_HAND_1"/>
    <property type="match status" value="2"/>
</dbReference>
<evidence type="ECO:0000313" key="5">
    <source>
        <dbReference type="Proteomes" id="UP000037460"/>
    </source>
</evidence>
<protein>
    <submittedName>
        <fullName evidence="4">Calmodulin-like protein 12-like protein</fullName>
    </submittedName>
</protein>
<dbReference type="OrthoDB" id="191686at2759"/>
<dbReference type="InterPro" id="IPR050145">
    <property type="entry name" value="Centrin_CML-like"/>
</dbReference>
<name>A0A0M0JL52_9EUKA</name>
<dbReference type="InterPro" id="IPR002048">
    <property type="entry name" value="EF_hand_dom"/>
</dbReference>
<proteinExistence type="predicted"/>
<evidence type="ECO:0000259" key="3">
    <source>
        <dbReference type="PROSITE" id="PS50222"/>
    </source>
</evidence>
<dbReference type="SUPFAM" id="SSF47473">
    <property type="entry name" value="EF-hand"/>
    <property type="match status" value="1"/>
</dbReference>
<dbReference type="Pfam" id="PF13499">
    <property type="entry name" value="EF-hand_7"/>
    <property type="match status" value="2"/>
</dbReference>
<dbReference type="Proteomes" id="UP000037460">
    <property type="component" value="Unassembled WGS sequence"/>
</dbReference>
<gene>
    <name evidence="4" type="ORF">Ctob_006317</name>
</gene>
<dbReference type="SMART" id="SM00054">
    <property type="entry name" value="EFh"/>
    <property type="match status" value="4"/>
</dbReference>
<evidence type="ECO:0000256" key="2">
    <source>
        <dbReference type="ARBA" id="ARBA00022837"/>
    </source>
</evidence>
<feature type="domain" description="EF-hand" evidence="3">
    <location>
        <begin position="292"/>
        <end position="327"/>
    </location>
</feature>
<dbReference type="InterPro" id="IPR018247">
    <property type="entry name" value="EF_Hand_1_Ca_BS"/>
</dbReference>
<keyword evidence="1" id="KW-0677">Repeat</keyword>
<feature type="domain" description="EF-hand" evidence="3">
    <location>
        <begin position="179"/>
        <end position="214"/>
    </location>
</feature>
<organism evidence="4 5">
    <name type="scientific">Chrysochromulina tobinii</name>
    <dbReference type="NCBI Taxonomy" id="1460289"/>
    <lineage>
        <taxon>Eukaryota</taxon>
        <taxon>Haptista</taxon>
        <taxon>Haptophyta</taxon>
        <taxon>Prymnesiophyceae</taxon>
        <taxon>Prymnesiales</taxon>
        <taxon>Chrysochromulinaceae</taxon>
        <taxon>Chrysochromulina</taxon>
    </lineage>
</organism>
<comment type="caution">
    <text evidence="4">The sequence shown here is derived from an EMBL/GenBank/DDBJ whole genome shotgun (WGS) entry which is preliminary data.</text>
</comment>
<reference evidence="5" key="1">
    <citation type="journal article" date="2015" name="PLoS Genet.">
        <title>Genome Sequence and Transcriptome Analyses of Chrysochromulina tobin: Metabolic Tools for Enhanced Algal Fitness in the Prominent Order Prymnesiales (Haptophyceae).</title>
        <authorList>
            <person name="Hovde B.T."/>
            <person name="Deodato C.R."/>
            <person name="Hunsperger H.M."/>
            <person name="Ryken S.A."/>
            <person name="Yost W."/>
            <person name="Jha R.K."/>
            <person name="Patterson J."/>
            <person name="Monnat R.J. Jr."/>
            <person name="Barlow S.B."/>
            <person name="Starkenburg S.R."/>
            <person name="Cattolico R.A."/>
        </authorList>
    </citation>
    <scope>NUCLEOTIDE SEQUENCE</scope>
    <source>
        <strain evidence="5">CCMP291</strain>
    </source>
</reference>
<feature type="domain" description="EF-hand" evidence="3">
    <location>
        <begin position="142"/>
        <end position="177"/>
    </location>
</feature>
<dbReference type="EMBL" id="JWZX01002745">
    <property type="protein sequence ID" value="KOO27215.1"/>
    <property type="molecule type" value="Genomic_DNA"/>
</dbReference>
<sequence>MIQEAKIRLQHNKQRMQLKRLLRCAAEKGELVDANDLMLACQLAKMPIDQEHLNHLGSPSAVPWKKFQAMLEYPHLHGHGAFGKLPPTRRQIIAEYSPRSVVQGARVMPVLVNEPAKTLNDDDDFNRQVYSHWLNLKQLVMSRFKEMRRAFRLIDEDSSGTCERHELKFMLNAMFNLNIPERVFDRIIDLADFDGDGTINFAEFARLMTAQNVLKMKETLQADVSNWGEKDPESAVVDHALEDTAEELMSAGMRRKLAGAGHGEGHVKLRKTGPGIAALRKAHQIYKSEIQKRYSSATAAFQAIDEDGSGFLRRGELRKFLGGLSKSISDKTITALIDFCDSDGDAKTLDMAEFVAMLEADVLGGPDGYDPQYQKRHKLGGLMGFSHS</sequence>
<dbReference type="PROSITE" id="PS50222">
    <property type="entry name" value="EF_HAND_2"/>
    <property type="match status" value="3"/>
</dbReference>
<dbReference type="CDD" id="cd00051">
    <property type="entry name" value="EFh"/>
    <property type="match status" value="2"/>
</dbReference>
<evidence type="ECO:0000313" key="4">
    <source>
        <dbReference type="EMBL" id="KOO27215.1"/>
    </source>
</evidence>
<keyword evidence="5" id="KW-1185">Reference proteome</keyword>
<evidence type="ECO:0000256" key="1">
    <source>
        <dbReference type="ARBA" id="ARBA00022737"/>
    </source>
</evidence>
<dbReference type="AlphaFoldDB" id="A0A0M0JL52"/>